<evidence type="ECO:0000256" key="2">
    <source>
        <dbReference type="ARBA" id="ARBA00023125"/>
    </source>
</evidence>
<dbReference type="Pfam" id="PF00440">
    <property type="entry name" value="TetR_N"/>
    <property type="match status" value="1"/>
</dbReference>
<organism evidence="6 7">
    <name type="scientific">Alcanivorax quisquiliarum</name>
    <dbReference type="NCBI Taxonomy" id="2933565"/>
    <lineage>
        <taxon>Bacteria</taxon>
        <taxon>Pseudomonadati</taxon>
        <taxon>Pseudomonadota</taxon>
        <taxon>Gammaproteobacteria</taxon>
        <taxon>Oceanospirillales</taxon>
        <taxon>Alcanivoracaceae</taxon>
        <taxon>Alcanivorax</taxon>
    </lineage>
</organism>
<name>A0ABT0E4M9_9GAMM</name>
<accession>A0ABT0E4M9</accession>
<evidence type="ECO:0000313" key="7">
    <source>
        <dbReference type="Proteomes" id="UP001165524"/>
    </source>
</evidence>
<dbReference type="Gene3D" id="1.10.357.10">
    <property type="entry name" value="Tetracycline Repressor, domain 2"/>
    <property type="match status" value="1"/>
</dbReference>
<dbReference type="RefSeq" id="WP_246948507.1">
    <property type="nucleotide sequence ID" value="NZ_JALKII010000002.1"/>
</dbReference>
<keyword evidence="7" id="KW-1185">Reference proteome</keyword>
<evidence type="ECO:0000313" key="6">
    <source>
        <dbReference type="EMBL" id="MCK0536780.1"/>
    </source>
</evidence>
<gene>
    <name evidence="6" type="ORF">MU846_03585</name>
</gene>
<reference evidence="6" key="1">
    <citation type="submission" date="2022-04" db="EMBL/GenBank/DDBJ databases">
        <title>Alcanivorax sp. CY1518 draft genome sequence.</title>
        <authorList>
            <person name="Zhao G."/>
            <person name="An M."/>
        </authorList>
    </citation>
    <scope>NUCLEOTIDE SEQUENCE</scope>
    <source>
        <strain evidence="6">CY1518</strain>
    </source>
</reference>
<keyword evidence="1" id="KW-0805">Transcription regulation</keyword>
<dbReference type="InterPro" id="IPR009057">
    <property type="entry name" value="Homeodomain-like_sf"/>
</dbReference>
<comment type="caution">
    <text evidence="6">The sequence shown here is derived from an EMBL/GenBank/DDBJ whole genome shotgun (WGS) entry which is preliminary data.</text>
</comment>
<dbReference type="InterPro" id="IPR050109">
    <property type="entry name" value="HTH-type_TetR-like_transc_reg"/>
</dbReference>
<proteinExistence type="predicted"/>
<keyword evidence="3" id="KW-0804">Transcription</keyword>
<dbReference type="EMBL" id="JALKII010000002">
    <property type="protein sequence ID" value="MCK0536780.1"/>
    <property type="molecule type" value="Genomic_DNA"/>
</dbReference>
<dbReference type="PROSITE" id="PS01081">
    <property type="entry name" value="HTH_TETR_1"/>
    <property type="match status" value="1"/>
</dbReference>
<evidence type="ECO:0000256" key="3">
    <source>
        <dbReference type="ARBA" id="ARBA00023163"/>
    </source>
</evidence>
<dbReference type="InterPro" id="IPR023772">
    <property type="entry name" value="DNA-bd_HTH_TetR-type_CS"/>
</dbReference>
<dbReference type="Proteomes" id="UP001165524">
    <property type="component" value="Unassembled WGS sequence"/>
</dbReference>
<feature type="domain" description="HTH tetR-type" evidence="5">
    <location>
        <begin position="22"/>
        <end position="82"/>
    </location>
</feature>
<protein>
    <submittedName>
        <fullName evidence="6">TetR/AcrR family transcriptional regulator</fullName>
    </submittedName>
</protein>
<evidence type="ECO:0000259" key="5">
    <source>
        <dbReference type="PROSITE" id="PS50977"/>
    </source>
</evidence>
<keyword evidence="2 4" id="KW-0238">DNA-binding</keyword>
<feature type="DNA-binding region" description="H-T-H motif" evidence="4">
    <location>
        <begin position="45"/>
        <end position="64"/>
    </location>
</feature>
<dbReference type="PRINTS" id="PR00455">
    <property type="entry name" value="HTHTETR"/>
</dbReference>
<dbReference type="PROSITE" id="PS50977">
    <property type="entry name" value="HTH_TETR_2"/>
    <property type="match status" value="1"/>
</dbReference>
<dbReference type="SUPFAM" id="SSF46689">
    <property type="entry name" value="Homeodomain-like"/>
    <property type="match status" value="1"/>
</dbReference>
<evidence type="ECO:0000256" key="4">
    <source>
        <dbReference type="PROSITE-ProRule" id="PRU00335"/>
    </source>
</evidence>
<dbReference type="PANTHER" id="PTHR30055">
    <property type="entry name" value="HTH-TYPE TRANSCRIPTIONAL REGULATOR RUTR"/>
    <property type="match status" value="1"/>
</dbReference>
<dbReference type="InterPro" id="IPR001647">
    <property type="entry name" value="HTH_TetR"/>
</dbReference>
<dbReference type="PANTHER" id="PTHR30055:SF234">
    <property type="entry name" value="HTH-TYPE TRANSCRIPTIONAL REGULATOR BETI"/>
    <property type="match status" value="1"/>
</dbReference>
<sequence>MRPQTMVPSGSTAPGRRELSRLRNRETLISAAADIFLSKGYEATTVRDIVAATDLALGTFYNYFTDKQALLRVIIGEHVGRVALSVREFRRKATNQDEFVRFSYEAYFRGLVADPVSFALASRPEASIATLTEVPICQEALRQLIEDIEHAKARGWLPDADSEYIAAALLGVGHEVSRIMISRRPVDPGYAARFAAALFSAGLSALPHH</sequence>
<evidence type="ECO:0000256" key="1">
    <source>
        <dbReference type="ARBA" id="ARBA00023015"/>
    </source>
</evidence>